<accession>A0A165MXV6</accession>
<protein>
    <submittedName>
        <fullName evidence="3">Glycoside hydrolase family 128 protein</fullName>
    </submittedName>
</protein>
<dbReference type="GO" id="GO:0016787">
    <property type="term" value="F:hydrolase activity"/>
    <property type="evidence" value="ECO:0007669"/>
    <property type="project" value="UniProtKB-KW"/>
</dbReference>
<dbReference type="STRING" id="1314782.A0A165MXV6"/>
<dbReference type="InterPro" id="IPR017853">
    <property type="entry name" value="GH"/>
</dbReference>
<dbReference type="AlphaFoldDB" id="A0A165MXV6"/>
<evidence type="ECO:0000256" key="1">
    <source>
        <dbReference type="SAM" id="SignalP"/>
    </source>
</evidence>
<dbReference type="SUPFAM" id="SSF51445">
    <property type="entry name" value="(Trans)glycosidases"/>
    <property type="match status" value="1"/>
</dbReference>
<dbReference type="PANTHER" id="PTHR34154">
    <property type="entry name" value="ALKALI-SENSITIVE LINKAGE PROTEIN 1"/>
    <property type="match status" value="1"/>
</dbReference>
<evidence type="ECO:0000259" key="2">
    <source>
        <dbReference type="Pfam" id="PF11790"/>
    </source>
</evidence>
<keyword evidence="4" id="KW-1185">Reference proteome</keyword>
<name>A0A165MXV6_9AGAM</name>
<dbReference type="OrthoDB" id="5959761at2759"/>
<dbReference type="InParanoid" id="A0A165MXV6"/>
<reference evidence="3 4" key="1">
    <citation type="journal article" date="2016" name="Mol. Biol. Evol.">
        <title>Comparative Genomics of Early-Diverging Mushroom-Forming Fungi Provides Insights into the Origins of Lignocellulose Decay Capabilities.</title>
        <authorList>
            <person name="Nagy L.G."/>
            <person name="Riley R."/>
            <person name="Tritt A."/>
            <person name="Adam C."/>
            <person name="Daum C."/>
            <person name="Floudas D."/>
            <person name="Sun H."/>
            <person name="Yadav J.S."/>
            <person name="Pangilinan J."/>
            <person name="Larsson K.H."/>
            <person name="Matsuura K."/>
            <person name="Barry K."/>
            <person name="Labutti K."/>
            <person name="Kuo R."/>
            <person name="Ohm R.A."/>
            <person name="Bhattacharya S.S."/>
            <person name="Shirouzu T."/>
            <person name="Yoshinaga Y."/>
            <person name="Martin F.M."/>
            <person name="Grigoriev I.V."/>
            <person name="Hibbett D.S."/>
        </authorList>
    </citation>
    <scope>NUCLEOTIDE SEQUENCE [LARGE SCALE GENOMIC DNA]</scope>
    <source>
        <strain evidence="3 4">HHB14362 ss-1</strain>
    </source>
</reference>
<dbReference type="GO" id="GO:0009277">
    <property type="term" value="C:fungal-type cell wall"/>
    <property type="evidence" value="ECO:0007669"/>
    <property type="project" value="TreeGrafter"/>
</dbReference>
<dbReference type="InterPro" id="IPR053183">
    <property type="entry name" value="ASL1"/>
</dbReference>
<dbReference type="Pfam" id="PF11790">
    <property type="entry name" value="Glyco_hydro_cc"/>
    <property type="match status" value="1"/>
</dbReference>
<dbReference type="InterPro" id="IPR024655">
    <property type="entry name" value="Asl1_glyco_hydro_catalytic"/>
</dbReference>
<dbReference type="EMBL" id="KV425657">
    <property type="protein sequence ID" value="KZT18918.1"/>
    <property type="molecule type" value="Genomic_DNA"/>
</dbReference>
<dbReference type="Proteomes" id="UP000076761">
    <property type="component" value="Unassembled WGS sequence"/>
</dbReference>
<keyword evidence="1" id="KW-0732">Signal</keyword>
<sequence>MKFTLFASAISLLAAGAALAAPACKRQSTIKKGLGFNDVTATTAFGNSVSWAYNWDSQKSGNLPSGVEYVPMLWGTSSDHTTNWNANANAAIAAGPTHLLGFNEPDLSSQSNLTPQEAAAAWQQYMEPFAGKAKLVSPAVTNGGAPMGLAWMDEFLAACTGCTIDAIAIHIYDAASNVAYFQNYISSVGTKYNKPVWVTEFGASGSTSDQQTFLNTMEPFLDGLSSVERHAYFGDFVGTFVNSDGSLSNLGETYKSAQ</sequence>
<feature type="signal peptide" evidence="1">
    <location>
        <begin position="1"/>
        <end position="20"/>
    </location>
</feature>
<dbReference type="GO" id="GO:0071966">
    <property type="term" value="P:fungal-type cell wall polysaccharide metabolic process"/>
    <property type="evidence" value="ECO:0007669"/>
    <property type="project" value="TreeGrafter"/>
</dbReference>
<gene>
    <name evidence="3" type="ORF">NEOLEDRAFT_1079081</name>
</gene>
<dbReference type="PANTHER" id="PTHR34154:SF10">
    <property type="entry name" value="ASL1-LIKE GLYCOSYL HYDROLASE CATALYTIC DOMAIN-CONTAINING PROTEIN"/>
    <property type="match status" value="1"/>
</dbReference>
<feature type="domain" description="Asl1-like glycosyl hydrolase catalytic" evidence="2">
    <location>
        <begin position="36"/>
        <end position="254"/>
    </location>
</feature>
<feature type="chain" id="PRO_5007862709" evidence="1">
    <location>
        <begin position="21"/>
        <end position="258"/>
    </location>
</feature>
<dbReference type="Gene3D" id="3.20.20.80">
    <property type="entry name" value="Glycosidases"/>
    <property type="match status" value="1"/>
</dbReference>
<evidence type="ECO:0000313" key="3">
    <source>
        <dbReference type="EMBL" id="KZT18918.1"/>
    </source>
</evidence>
<proteinExistence type="predicted"/>
<organism evidence="3 4">
    <name type="scientific">Neolentinus lepideus HHB14362 ss-1</name>
    <dbReference type="NCBI Taxonomy" id="1314782"/>
    <lineage>
        <taxon>Eukaryota</taxon>
        <taxon>Fungi</taxon>
        <taxon>Dikarya</taxon>
        <taxon>Basidiomycota</taxon>
        <taxon>Agaricomycotina</taxon>
        <taxon>Agaricomycetes</taxon>
        <taxon>Gloeophyllales</taxon>
        <taxon>Gloeophyllaceae</taxon>
        <taxon>Neolentinus</taxon>
    </lineage>
</organism>
<evidence type="ECO:0000313" key="4">
    <source>
        <dbReference type="Proteomes" id="UP000076761"/>
    </source>
</evidence>
<keyword evidence="3" id="KW-0378">Hydrolase</keyword>